<organism evidence="2">
    <name type="scientific">candidate division WOR-3 bacterium</name>
    <dbReference type="NCBI Taxonomy" id="2052148"/>
    <lineage>
        <taxon>Bacteria</taxon>
        <taxon>Bacteria division WOR-3</taxon>
    </lineage>
</organism>
<dbReference type="InterPro" id="IPR007848">
    <property type="entry name" value="Small_mtfrase_dom"/>
</dbReference>
<dbReference type="CDD" id="cd02440">
    <property type="entry name" value="AdoMet_MTases"/>
    <property type="match status" value="1"/>
</dbReference>
<sequence length="86" mass="9916">MEKIKRHFEEEAEEFDGLIRKLIPHYPEMIEALVSALPWGPEREIRVIDLGCGTGTVALRVKERFPKARITCLDLNEKGIGWLKRA</sequence>
<keyword evidence="2" id="KW-0489">Methyltransferase</keyword>
<evidence type="ECO:0000259" key="1">
    <source>
        <dbReference type="Pfam" id="PF05175"/>
    </source>
</evidence>
<dbReference type="EMBL" id="DSKY01000021">
    <property type="protein sequence ID" value="HDY59733.1"/>
    <property type="molecule type" value="Genomic_DNA"/>
</dbReference>
<evidence type="ECO:0000313" key="2">
    <source>
        <dbReference type="EMBL" id="HDY59733.1"/>
    </source>
</evidence>
<dbReference type="AlphaFoldDB" id="A0A7V1EIN1"/>
<dbReference type="InterPro" id="IPR029063">
    <property type="entry name" value="SAM-dependent_MTases_sf"/>
</dbReference>
<name>A0A7V1EIN1_UNCW3</name>
<comment type="caution">
    <text evidence="2">The sequence shown here is derived from an EMBL/GenBank/DDBJ whole genome shotgun (WGS) entry which is preliminary data.</text>
</comment>
<reference evidence="2" key="1">
    <citation type="journal article" date="2020" name="mSystems">
        <title>Genome- and Community-Level Interaction Insights into Carbon Utilization and Element Cycling Functions of Hydrothermarchaeota in Hydrothermal Sediment.</title>
        <authorList>
            <person name="Zhou Z."/>
            <person name="Liu Y."/>
            <person name="Xu W."/>
            <person name="Pan J."/>
            <person name="Luo Z.H."/>
            <person name="Li M."/>
        </authorList>
    </citation>
    <scope>NUCLEOTIDE SEQUENCE [LARGE SCALE GENOMIC DNA]</scope>
    <source>
        <strain evidence="2">SpSt-258</strain>
    </source>
</reference>
<proteinExistence type="predicted"/>
<dbReference type="Gene3D" id="3.40.50.150">
    <property type="entry name" value="Vaccinia Virus protein VP39"/>
    <property type="match status" value="1"/>
</dbReference>
<dbReference type="Pfam" id="PF05175">
    <property type="entry name" value="MTS"/>
    <property type="match status" value="1"/>
</dbReference>
<accession>A0A7V1EIN1</accession>
<keyword evidence="2" id="KW-0808">Transferase</keyword>
<dbReference type="SUPFAM" id="SSF53335">
    <property type="entry name" value="S-adenosyl-L-methionine-dependent methyltransferases"/>
    <property type="match status" value="1"/>
</dbReference>
<feature type="domain" description="Methyltransferase small" evidence="1">
    <location>
        <begin position="32"/>
        <end position="82"/>
    </location>
</feature>
<protein>
    <submittedName>
        <fullName evidence="2">Methyltransferase domain-containing protein</fullName>
    </submittedName>
</protein>
<gene>
    <name evidence="2" type="ORF">ENP86_09320</name>
</gene>
<dbReference type="GO" id="GO:0032259">
    <property type="term" value="P:methylation"/>
    <property type="evidence" value="ECO:0007669"/>
    <property type="project" value="UniProtKB-KW"/>
</dbReference>
<dbReference type="GO" id="GO:0008168">
    <property type="term" value="F:methyltransferase activity"/>
    <property type="evidence" value="ECO:0007669"/>
    <property type="project" value="UniProtKB-KW"/>
</dbReference>